<keyword evidence="1" id="KW-0812">Transmembrane</keyword>
<reference evidence="2" key="1">
    <citation type="journal article" date="2020" name="mSystems">
        <title>Genome- and Community-Level Interaction Insights into Carbon Utilization and Element Cycling Functions of Hydrothermarchaeota in Hydrothermal Sediment.</title>
        <authorList>
            <person name="Zhou Z."/>
            <person name="Liu Y."/>
            <person name="Xu W."/>
            <person name="Pan J."/>
            <person name="Luo Z.H."/>
            <person name="Li M."/>
        </authorList>
    </citation>
    <scope>NUCLEOTIDE SEQUENCE [LARGE SCALE GENOMIC DNA]</scope>
    <source>
        <strain evidence="2">SpSt-618</strain>
        <strain evidence="3">SpSt-657</strain>
    </source>
</reference>
<evidence type="ECO:0000256" key="1">
    <source>
        <dbReference type="SAM" id="Phobius"/>
    </source>
</evidence>
<organism evidence="2">
    <name type="scientific">Ignisphaera aggregans</name>
    <dbReference type="NCBI Taxonomy" id="334771"/>
    <lineage>
        <taxon>Archaea</taxon>
        <taxon>Thermoproteota</taxon>
        <taxon>Thermoprotei</taxon>
        <taxon>Desulfurococcales</taxon>
        <taxon>Desulfurococcaceae</taxon>
        <taxon>Ignisphaera</taxon>
    </lineage>
</organism>
<evidence type="ECO:0000313" key="2">
    <source>
        <dbReference type="EMBL" id="HGN37009.1"/>
    </source>
</evidence>
<dbReference type="EMBL" id="DTAI01000163">
    <property type="protein sequence ID" value="HGN37009.1"/>
    <property type="molecule type" value="Genomic_DNA"/>
</dbReference>
<dbReference type="EMBL" id="DTBZ01000133">
    <property type="protein sequence ID" value="HGQ18728.1"/>
    <property type="molecule type" value="Genomic_DNA"/>
</dbReference>
<proteinExistence type="predicted"/>
<evidence type="ECO:0000313" key="3">
    <source>
        <dbReference type="EMBL" id="HGQ18728.1"/>
    </source>
</evidence>
<name>A0A7J3I8E9_9CREN</name>
<accession>A0A7J3I8E9</accession>
<keyword evidence="1" id="KW-1133">Transmembrane helix</keyword>
<sequence length="189" mass="21274">MLNYIIDEVFSFREKKTLLHRKELLPLKIALFVASIAIPLATDLMIAVAYVVILWLVLLLLGLKRATLYIVFSTATLYLSLLLVALILQGDTGCIVRPLLTASATLSIGLLIFATLLPQHLTRFQILYLLSVIFNSVLREIRDAQIVLRARGETGFKYYLRIFTVSIEVALSRIDTLVDSLKARGIELR</sequence>
<keyword evidence="1" id="KW-0472">Membrane</keyword>
<feature type="transmembrane region" description="Helical" evidence="1">
    <location>
        <begin position="66"/>
        <end position="87"/>
    </location>
</feature>
<gene>
    <name evidence="2" type="ORF">ENT87_05635</name>
    <name evidence="3" type="ORF">ENU30_07145</name>
</gene>
<comment type="caution">
    <text evidence="2">The sequence shown here is derived from an EMBL/GenBank/DDBJ whole genome shotgun (WGS) entry which is preliminary data.</text>
</comment>
<evidence type="ECO:0008006" key="4">
    <source>
        <dbReference type="Google" id="ProtNLM"/>
    </source>
</evidence>
<feature type="transmembrane region" description="Helical" evidence="1">
    <location>
        <begin position="99"/>
        <end position="118"/>
    </location>
</feature>
<dbReference type="AlphaFoldDB" id="A0A7J3I8E9"/>
<feature type="transmembrane region" description="Helical" evidence="1">
    <location>
        <begin position="29"/>
        <end position="60"/>
    </location>
</feature>
<protein>
    <recommendedName>
        <fullName evidence="4">Energy-coupling factor transporter transmembrane protein EcfT</fullName>
    </recommendedName>
</protein>